<evidence type="ECO:0000313" key="30">
    <source>
        <dbReference type="EMBL" id="KAF7690044.1"/>
    </source>
</evidence>
<dbReference type="GO" id="GO:0046872">
    <property type="term" value="F:metal ion binding"/>
    <property type="evidence" value="ECO:0007669"/>
    <property type="project" value="UniProtKB-KW"/>
</dbReference>
<evidence type="ECO:0000256" key="9">
    <source>
        <dbReference type="ARBA" id="ARBA00022734"/>
    </source>
</evidence>
<feature type="disulfide bond" evidence="24">
    <location>
        <begin position="342"/>
        <end position="369"/>
    </location>
</feature>
<feature type="domain" description="Sushi" evidence="29">
    <location>
        <begin position="372"/>
        <end position="429"/>
    </location>
</feature>
<dbReference type="InterPro" id="IPR000742">
    <property type="entry name" value="EGF"/>
</dbReference>
<dbReference type="CDD" id="cd00033">
    <property type="entry name" value="CCP"/>
    <property type="match status" value="7"/>
</dbReference>
<feature type="domain" description="C-type lectin" evidence="28">
    <location>
        <begin position="28"/>
        <end position="149"/>
    </location>
</feature>
<feature type="disulfide bond" evidence="24">
    <location>
        <begin position="580"/>
        <end position="607"/>
    </location>
</feature>
<dbReference type="PROSITE" id="PS00022">
    <property type="entry name" value="EGF_1"/>
    <property type="match status" value="1"/>
</dbReference>
<evidence type="ECO:0000256" key="2">
    <source>
        <dbReference type="ARBA" id="ARBA00007360"/>
    </source>
</evidence>
<organism evidence="30 31">
    <name type="scientific">Silurus meridionalis</name>
    <name type="common">Southern catfish</name>
    <name type="synonym">Silurus soldatovi meridionalis</name>
    <dbReference type="NCBI Taxonomy" id="175797"/>
    <lineage>
        <taxon>Eukaryota</taxon>
        <taxon>Metazoa</taxon>
        <taxon>Chordata</taxon>
        <taxon>Craniata</taxon>
        <taxon>Vertebrata</taxon>
        <taxon>Euteleostomi</taxon>
        <taxon>Actinopterygii</taxon>
        <taxon>Neopterygii</taxon>
        <taxon>Teleostei</taxon>
        <taxon>Ostariophysi</taxon>
        <taxon>Siluriformes</taxon>
        <taxon>Siluridae</taxon>
        <taxon>Silurus</taxon>
    </lineage>
</organism>
<feature type="domain" description="Sushi" evidence="29">
    <location>
        <begin position="252"/>
        <end position="311"/>
    </location>
</feature>
<evidence type="ECO:0000256" key="3">
    <source>
        <dbReference type="ARBA" id="ARBA00022475"/>
    </source>
</evidence>
<dbReference type="Gene3D" id="3.10.100.10">
    <property type="entry name" value="Mannose-Binding Protein A, subunit A"/>
    <property type="match status" value="1"/>
</dbReference>
<feature type="transmembrane region" description="Helical" evidence="25">
    <location>
        <begin position="618"/>
        <end position="642"/>
    </location>
</feature>
<dbReference type="SUPFAM" id="SSF57535">
    <property type="entry name" value="Complement control module/SCR domain"/>
    <property type="match status" value="7"/>
</dbReference>
<keyword evidence="3" id="KW-1003">Cell membrane</keyword>
<name>A0A8T0ACS2_SILME</name>
<dbReference type="AlphaFoldDB" id="A0A8T0ACS2"/>
<dbReference type="PROSITE" id="PS50923">
    <property type="entry name" value="SUSHI"/>
    <property type="match status" value="7"/>
</dbReference>
<keyword evidence="15 23" id="KW-1015">Disulfide bond</keyword>
<dbReference type="Proteomes" id="UP000606274">
    <property type="component" value="Unassembled WGS sequence"/>
</dbReference>
<dbReference type="InterPro" id="IPR002396">
    <property type="entry name" value="Selectin_superfamily"/>
</dbReference>
<feature type="signal peptide" evidence="26">
    <location>
        <begin position="1"/>
        <end position="30"/>
    </location>
</feature>
<feature type="disulfide bond" evidence="24">
    <location>
        <begin position="520"/>
        <end position="547"/>
    </location>
</feature>
<dbReference type="PROSITE" id="PS50026">
    <property type="entry name" value="EGF_3"/>
    <property type="match status" value="1"/>
</dbReference>
<evidence type="ECO:0000256" key="24">
    <source>
        <dbReference type="PROSITE-ProRule" id="PRU00302"/>
    </source>
</evidence>
<sequence>MDFYNTHTFAMSTLFIFFFSVLNQWTGVEGWSYHYSDTTMAWVEAREWCKENYTDMVAIQNRDEIEYLNTVIPKATTGYYWIGIRKINGIWTWVGTNKHLTAEAENWAKGEPNNGGNNEDCVEMYIKRGTDDGKWNDEHCQKKKSALCYTASCKKDSCSPNGECVETINSHQCECFEGFYGKKCEHVVICEEKYISAPENGSVQCSHAFGNFSYKSECKYSCNEGYQLVGAKVTECGATKAWSNTPPTCELVQCPGIETPQDGSVSCTDQTLSLGSVCSFSCIEGFILEGASSTECTKTGDWSANVPKCTAVQCPAVKTPQDGSVSCTDQTLSLGSVCSFSCSEGFILEGASSTECTKTGEWSADVPKCTAVRCPTLEEPLEGKMKCTGDSYGNQCTFSCNNGYQLLGVSELTCTKTAQWSQVTPSCTAVQCPAVKTPQDGSVSCTDQTLSLGSVCSFNCIEGFILEGASSTECTKTGDWSADVPRCTAVQCPAVKTPQDGSVSCTDQTLSLGSVCSFSCSEGFILEGASSTECTKTGEWSADVPKCTAVRCPYLQDLINGLRNCSSEENLFSTACSFSCLNGYELQGHQIVMCSLSGNWTGEVPECKEVQSEHSLSLVSGVTIGVGSAAALSSLGFAFWIMKRLRKLKAKKFDLSNSDIDVPPQQYKSFDSLI</sequence>
<evidence type="ECO:0000256" key="19">
    <source>
        <dbReference type="ARBA" id="ARBA00041401"/>
    </source>
</evidence>
<feature type="domain" description="Sushi" evidence="29">
    <location>
        <begin position="312"/>
        <end position="371"/>
    </location>
</feature>
<evidence type="ECO:0000256" key="20">
    <source>
        <dbReference type="ARBA" id="ARBA00042113"/>
    </source>
</evidence>
<accession>A0A8T0ACS2</accession>
<evidence type="ECO:0000256" key="13">
    <source>
        <dbReference type="ARBA" id="ARBA00022989"/>
    </source>
</evidence>
<feature type="domain" description="EGF-like" evidence="27">
    <location>
        <begin position="149"/>
        <end position="185"/>
    </location>
</feature>
<protein>
    <recommendedName>
        <fullName evidence="18">E-selectin</fullName>
    </recommendedName>
    <alternativeName>
        <fullName evidence="19">CD62 antigen-like family member E</fullName>
    </alternativeName>
    <alternativeName>
        <fullName evidence="20">Endothelial leukocyte adhesion molecule 1</fullName>
    </alternativeName>
    <alternativeName>
        <fullName evidence="21">Leukocyte-endothelial cell adhesion molecule 2</fullName>
    </alternativeName>
</protein>
<comment type="caution">
    <text evidence="23">Lacks conserved residue(s) required for the propagation of feature annotation.</text>
</comment>
<dbReference type="InterPro" id="IPR050350">
    <property type="entry name" value="Compl-Cell_Adhes-Reg"/>
</dbReference>
<evidence type="ECO:0000256" key="8">
    <source>
        <dbReference type="ARBA" id="ARBA00022729"/>
    </source>
</evidence>
<feature type="disulfide bond" evidence="24">
    <location>
        <begin position="460"/>
        <end position="487"/>
    </location>
</feature>
<keyword evidence="7" id="KW-0479">Metal-binding</keyword>
<dbReference type="SMART" id="SM00032">
    <property type="entry name" value="CCP"/>
    <property type="match status" value="7"/>
</dbReference>
<evidence type="ECO:0000256" key="15">
    <source>
        <dbReference type="ARBA" id="ARBA00023157"/>
    </source>
</evidence>
<evidence type="ECO:0000259" key="28">
    <source>
        <dbReference type="PROSITE" id="PS50041"/>
    </source>
</evidence>
<evidence type="ECO:0000256" key="4">
    <source>
        <dbReference type="ARBA" id="ARBA00022536"/>
    </source>
</evidence>
<dbReference type="SMART" id="SM00181">
    <property type="entry name" value="EGF"/>
    <property type="match status" value="1"/>
</dbReference>
<evidence type="ECO:0000259" key="29">
    <source>
        <dbReference type="PROSITE" id="PS50923"/>
    </source>
</evidence>
<dbReference type="Gene3D" id="2.10.70.10">
    <property type="entry name" value="Complement Module, domain 1"/>
    <property type="match status" value="7"/>
</dbReference>
<dbReference type="SMART" id="SM00034">
    <property type="entry name" value="CLECT"/>
    <property type="match status" value="1"/>
</dbReference>
<comment type="similarity">
    <text evidence="2">Belongs to the selectin/LECAM family.</text>
</comment>
<dbReference type="GO" id="GO:0007155">
    <property type="term" value="P:cell adhesion"/>
    <property type="evidence" value="ECO:0007669"/>
    <property type="project" value="UniProtKB-KW"/>
</dbReference>
<keyword evidence="4 23" id="KW-0245">EGF-like domain</keyword>
<dbReference type="Pfam" id="PF00008">
    <property type="entry name" value="EGF"/>
    <property type="match status" value="1"/>
</dbReference>
<feature type="domain" description="Sushi" evidence="29">
    <location>
        <begin position="550"/>
        <end position="609"/>
    </location>
</feature>
<evidence type="ECO:0000313" key="31">
    <source>
        <dbReference type="Proteomes" id="UP000606274"/>
    </source>
</evidence>
<dbReference type="InterPro" id="IPR016186">
    <property type="entry name" value="C-type_lectin-like/link_sf"/>
</dbReference>
<evidence type="ECO:0000256" key="11">
    <source>
        <dbReference type="ARBA" id="ARBA00022837"/>
    </source>
</evidence>
<evidence type="ECO:0000256" key="17">
    <source>
        <dbReference type="ARBA" id="ARBA00038738"/>
    </source>
</evidence>
<dbReference type="Pfam" id="PF00059">
    <property type="entry name" value="Lectin_C"/>
    <property type="match status" value="1"/>
</dbReference>
<dbReference type="InterPro" id="IPR016187">
    <property type="entry name" value="CTDL_fold"/>
</dbReference>
<feature type="domain" description="Sushi" evidence="29">
    <location>
        <begin position="188"/>
        <end position="251"/>
    </location>
</feature>
<keyword evidence="9" id="KW-0430">Lectin</keyword>
<reference evidence="30" key="1">
    <citation type="submission" date="2020-08" db="EMBL/GenBank/DDBJ databases">
        <title>Chromosome-level assembly of Southern catfish (Silurus meridionalis) provides insights into visual adaptation to the nocturnal and benthic lifestyles.</title>
        <authorList>
            <person name="Zhang Y."/>
            <person name="Wang D."/>
            <person name="Peng Z."/>
        </authorList>
    </citation>
    <scope>NUCLEOTIDE SEQUENCE</scope>
    <source>
        <strain evidence="30">SWU-2019-XX</strain>
        <tissue evidence="30">Muscle</tissue>
    </source>
</reference>
<feature type="disulfide bond" evidence="24">
    <location>
        <begin position="222"/>
        <end position="249"/>
    </location>
</feature>
<keyword evidence="8 26" id="KW-0732">Signal</keyword>
<evidence type="ECO:0000256" key="16">
    <source>
        <dbReference type="ARBA" id="ARBA00023180"/>
    </source>
</evidence>
<evidence type="ECO:0000256" key="22">
    <source>
        <dbReference type="ARBA" id="ARBA00045695"/>
    </source>
</evidence>
<keyword evidence="14 25" id="KW-0472">Membrane</keyword>
<evidence type="ECO:0000256" key="21">
    <source>
        <dbReference type="ARBA" id="ARBA00043124"/>
    </source>
</evidence>
<dbReference type="PANTHER" id="PTHR19325">
    <property type="entry name" value="COMPLEMENT COMPONENT-RELATED SUSHI DOMAIN-CONTAINING"/>
    <property type="match status" value="1"/>
</dbReference>
<feature type="domain" description="Sushi" evidence="29">
    <location>
        <begin position="490"/>
        <end position="549"/>
    </location>
</feature>
<dbReference type="FunFam" id="3.10.100.10:FF:000007">
    <property type="entry name" value="L-selectin"/>
    <property type="match status" value="1"/>
</dbReference>
<feature type="domain" description="Sushi" evidence="29">
    <location>
        <begin position="430"/>
        <end position="489"/>
    </location>
</feature>
<dbReference type="GO" id="GO:0005886">
    <property type="term" value="C:plasma membrane"/>
    <property type="evidence" value="ECO:0007669"/>
    <property type="project" value="UniProtKB-SubCell"/>
</dbReference>
<keyword evidence="31" id="KW-1185">Reference proteome</keyword>
<evidence type="ECO:0000256" key="5">
    <source>
        <dbReference type="ARBA" id="ARBA00022659"/>
    </source>
</evidence>
<dbReference type="InterPro" id="IPR018378">
    <property type="entry name" value="C-type_lectin_CS"/>
</dbReference>
<dbReference type="PRINTS" id="PR00343">
    <property type="entry name" value="SELECTIN"/>
</dbReference>
<dbReference type="InterPro" id="IPR033991">
    <property type="entry name" value="Selectin_CTLD"/>
</dbReference>
<feature type="disulfide bond" evidence="24">
    <location>
        <begin position="282"/>
        <end position="309"/>
    </location>
</feature>
<evidence type="ECO:0000256" key="23">
    <source>
        <dbReference type="PROSITE-ProRule" id="PRU00076"/>
    </source>
</evidence>
<dbReference type="InterPro" id="IPR035976">
    <property type="entry name" value="Sushi/SCR/CCP_sf"/>
</dbReference>
<gene>
    <name evidence="30" type="ORF">HF521_011848</name>
</gene>
<dbReference type="SUPFAM" id="SSF57196">
    <property type="entry name" value="EGF/Laminin"/>
    <property type="match status" value="1"/>
</dbReference>
<comment type="caution">
    <text evidence="30">The sequence shown here is derived from an EMBL/GenBank/DDBJ whole genome shotgun (WGS) entry which is preliminary data.</text>
</comment>
<comment type="subunit">
    <text evidence="17">Interacts with SELPLG/PSGL1 and PODXL2 through the sialyl Lewis X epitope. SELPLG sulfation appears not to be required for this interaction.</text>
</comment>
<dbReference type="PROSITE" id="PS00615">
    <property type="entry name" value="C_TYPE_LECTIN_1"/>
    <property type="match status" value="1"/>
</dbReference>
<dbReference type="CDD" id="cd03592">
    <property type="entry name" value="CLECT_selectins_like"/>
    <property type="match status" value="1"/>
</dbReference>
<dbReference type="CDD" id="cd00054">
    <property type="entry name" value="EGF_CA"/>
    <property type="match status" value="1"/>
</dbReference>
<evidence type="ECO:0000256" key="12">
    <source>
        <dbReference type="ARBA" id="ARBA00022889"/>
    </source>
</evidence>
<keyword evidence="16" id="KW-0325">Glycoprotein</keyword>
<keyword evidence="10" id="KW-0677">Repeat</keyword>
<dbReference type="PROSITE" id="PS01186">
    <property type="entry name" value="EGF_2"/>
    <property type="match status" value="1"/>
</dbReference>
<keyword evidence="11" id="KW-0106">Calcium</keyword>
<comment type="subcellular location">
    <subcellularLocation>
        <location evidence="1">Cell membrane</location>
        <topology evidence="1">Single-pass type I membrane protein</topology>
    </subcellularLocation>
</comment>
<dbReference type="InterPro" id="IPR000436">
    <property type="entry name" value="Sushi_SCR_CCP_dom"/>
</dbReference>
<evidence type="ECO:0000256" key="10">
    <source>
        <dbReference type="ARBA" id="ARBA00022737"/>
    </source>
</evidence>
<evidence type="ECO:0000256" key="1">
    <source>
        <dbReference type="ARBA" id="ARBA00004251"/>
    </source>
</evidence>
<keyword evidence="5 24" id="KW-0768">Sushi</keyword>
<dbReference type="GO" id="GO:0030246">
    <property type="term" value="F:carbohydrate binding"/>
    <property type="evidence" value="ECO:0007669"/>
    <property type="project" value="UniProtKB-KW"/>
</dbReference>
<proteinExistence type="inferred from homology"/>
<evidence type="ECO:0000256" key="7">
    <source>
        <dbReference type="ARBA" id="ARBA00022723"/>
    </source>
</evidence>
<feature type="disulfide bond" evidence="23">
    <location>
        <begin position="175"/>
        <end position="184"/>
    </location>
</feature>
<dbReference type="PROSITE" id="PS50041">
    <property type="entry name" value="C_TYPE_LECTIN_2"/>
    <property type="match status" value="1"/>
</dbReference>
<feature type="disulfide bond" evidence="24">
    <location>
        <begin position="400"/>
        <end position="427"/>
    </location>
</feature>
<keyword evidence="6 25" id="KW-0812">Transmembrane</keyword>
<keyword evidence="12" id="KW-0130">Cell adhesion</keyword>
<evidence type="ECO:0000256" key="14">
    <source>
        <dbReference type="ARBA" id="ARBA00023136"/>
    </source>
</evidence>
<dbReference type="SUPFAM" id="SSF56436">
    <property type="entry name" value="C-type lectin-like"/>
    <property type="match status" value="1"/>
</dbReference>
<evidence type="ECO:0000256" key="6">
    <source>
        <dbReference type="ARBA" id="ARBA00022692"/>
    </source>
</evidence>
<evidence type="ECO:0000256" key="25">
    <source>
        <dbReference type="SAM" id="Phobius"/>
    </source>
</evidence>
<evidence type="ECO:0000256" key="26">
    <source>
        <dbReference type="SAM" id="SignalP"/>
    </source>
</evidence>
<feature type="chain" id="PRO_5035786841" description="E-selectin" evidence="26">
    <location>
        <begin position="31"/>
        <end position="674"/>
    </location>
</feature>
<evidence type="ECO:0000259" key="27">
    <source>
        <dbReference type="PROSITE" id="PS50026"/>
    </source>
</evidence>
<dbReference type="EMBL" id="JABFDY010000023">
    <property type="protein sequence ID" value="KAF7690044.1"/>
    <property type="molecule type" value="Genomic_DNA"/>
</dbReference>
<comment type="function">
    <text evidence="22">Cell-surface glycoprotein having a role in immunoadhesion. Mediates in the adhesion of blood neutrophils in cytokine-activated endothelium through interaction with SELPLG/PSGL1. May have a role in capillary morphogenesis.</text>
</comment>
<keyword evidence="13 25" id="KW-1133">Transmembrane helix</keyword>
<dbReference type="Pfam" id="PF00084">
    <property type="entry name" value="Sushi"/>
    <property type="match status" value="7"/>
</dbReference>
<dbReference type="InterPro" id="IPR001304">
    <property type="entry name" value="C-type_lectin-like"/>
</dbReference>
<evidence type="ECO:0000256" key="18">
    <source>
        <dbReference type="ARBA" id="ARBA00040812"/>
    </source>
</evidence>
<dbReference type="PANTHER" id="PTHR19325:SF493">
    <property type="entry name" value="E-SELECTIN"/>
    <property type="match status" value="1"/>
</dbReference>
<dbReference type="FunFam" id="2.10.70.10:FF:000001">
    <property type="entry name" value="Selectin P"/>
    <property type="match status" value="5"/>
</dbReference>